<evidence type="ECO:0000313" key="1">
    <source>
        <dbReference type="EMBL" id="KKM65642.1"/>
    </source>
</evidence>
<protein>
    <recommendedName>
        <fullName evidence="2">Terminase large subunit gp17-like C-terminal domain-containing protein</fullName>
    </recommendedName>
</protein>
<dbReference type="EMBL" id="LAZR01010689">
    <property type="protein sequence ID" value="KKM65642.1"/>
    <property type="molecule type" value="Genomic_DNA"/>
</dbReference>
<sequence>MDGWKIGKTHIPAMDANYLDEKWDGDPRGILWLYEEPKANEIYSLGNDPTIGLAGWNRLSRSRDDVDTDNGVIQVIRIGVPPKSDVQVAEYAAPIDAIDIAEVVNAVGRLYKGRSEEEAALAVIETTGPGVTTVRELLSRYSYPNLWRWSTLDQMKVKRSNTFGWAATRESNKILFMKCLRHIDRGGILFRSPWLVEECADCTSDWMESTLRARWGRKDDRVRAFFLSIWGAHDWTSEIDYEPESKVESTKTVQWQARDVSYDQMMEEAEEQVGDILDGASF</sequence>
<comment type="caution">
    <text evidence="1">The sequence shown here is derived from an EMBL/GenBank/DDBJ whole genome shotgun (WGS) entry which is preliminary data.</text>
</comment>
<dbReference type="AlphaFoldDB" id="A0A0F9M927"/>
<proteinExistence type="predicted"/>
<dbReference type="Gene3D" id="3.30.420.240">
    <property type="match status" value="1"/>
</dbReference>
<gene>
    <name evidence="1" type="ORF">LCGC14_1489180</name>
</gene>
<name>A0A0F9M927_9ZZZZ</name>
<organism evidence="1">
    <name type="scientific">marine sediment metagenome</name>
    <dbReference type="NCBI Taxonomy" id="412755"/>
    <lineage>
        <taxon>unclassified sequences</taxon>
        <taxon>metagenomes</taxon>
        <taxon>ecological metagenomes</taxon>
    </lineage>
</organism>
<evidence type="ECO:0008006" key="2">
    <source>
        <dbReference type="Google" id="ProtNLM"/>
    </source>
</evidence>
<accession>A0A0F9M927</accession>
<reference evidence="1" key="1">
    <citation type="journal article" date="2015" name="Nature">
        <title>Complex archaea that bridge the gap between prokaryotes and eukaryotes.</title>
        <authorList>
            <person name="Spang A."/>
            <person name="Saw J.H."/>
            <person name="Jorgensen S.L."/>
            <person name="Zaremba-Niedzwiedzka K."/>
            <person name="Martijn J."/>
            <person name="Lind A.E."/>
            <person name="van Eijk R."/>
            <person name="Schleper C."/>
            <person name="Guy L."/>
            <person name="Ettema T.J."/>
        </authorList>
    </citation>
    <scope>NUCLEOTIDE SEQUENCE</scope>
</reference>